<feature type="binding site" evidence="9">
    <location>
        <position position="150"/>
    </location>
    <ligand>
        <name>L-glutamine</name>
        <dbReference type="ChEBI" id="CHEBI:58359"/>
    </ligand>
</feature>
<evidence type="ECO:0000256" key="8">
    <source>
        <dbReference type="ARBA" id="ARBA00048270"/>
    </source>
</evidence>
<dbReference type="Proteomes" id="UP000672934">
    <property type="component" value="Unassembled WGS sequence"/>
</dbReference>
<dbReference type="InterPro" id="IPR000924">
    <property type="entry name" value="Glu/Gln-tRNA-synth"/>
</dbReference>
<feature type="short sequence motif" description="'KMSKS' region" evidence="9">
    <location>
        <begin position="363"/>
        <end position="367"/>
    </location>
</feature>
<evidence type="ECO:0000256" key="9">
    <source>
        <dbReference type="HAMAP-Rule" id="MF_00126"/>
    </source>
</evidence>
<comment type="subunit">
    <text evidence="9">Monomer.</text>
</comment>
<dbReference type="InterPro" id="IPR050132">
    <property type="entry name" value="Gln/Glu-tRNA_Ligase"/>
</dbReference>
<dbReference type="Gene3D" id="2.40.240.10">
    <property type="entry name" value="Ribosomal Protein L25, Chain P"/>
    <property type="match status" value="2"/>
</dbReference>
<name>A0A916IXC7_9BURK</name>
<evidence type="ECO:0000256" key="3">
    <source>
        <dbReference type="ARBA" id="ARBA00022598"/>
    </source>
</evidence>
<evidence type="ECO:0000256" key="5">
    <source>
        <dbReference type="ARBA" id="ARBA00022840"/>
    </source>
</evidence>
<feature type="domain" description="tRNA synthetases class I (E and Q) anti-codon binding" evidence="14">
    <location>
        <begin position="553"/>
        <end position="626"/>
    </location>
</feature>
<gene>
    <name evidence="9 15" type="primary">glnS</name>
    <name evidence="15" type="ORF">LMG31506_03791</name>
</gene>
<dbReference type="InterPro" id="IPR020056">
    <property type="entry name" value="Rbsml_bL25/Gln-tRNA_synth_N"/>
</dbReference>
<evidence type="ECO:0000313" key="16">
    <source>
        <dbReference type="Proteomes" id="UP000672934"/>
    </source>
</evidence>
<evidence type="ECO:0000256" key="2">
    <source>
        <dbReference type="ARBA" id="ARBA00022490"/>
    </source>
</evidence>
<dbReference type="HAMAP" id="MF_00126">
    <property type="entry name" value="Gln_tRNA_synth"/>
    <property type="match status" value="1"/>
</dbReference>
<feature type="binding site" evidence="9">
    <location>
        <begin position="356"/>
        <end position="357"/>
    </location>
    <ligand>
        <name>ATP</name>
        <dbReference type="ChEBI" id="CHEBI:30616"/>
    </ligand>
</feature>
<dbReference type="InterPro" id="IPR020061">
    <property type="entry name" value="Glu_tRNA_lig_a-bdl"/>
</dbReference>
<dbReference type="InterPro" id="IPR001412">
    <property type="entry name" value="aa-tRNA-synth_I_CS"/>
</dbReference>
<dbReference type="NCBIfam" id="TIGR00440">
    <property type="entry name" value="glnS"/>
    <property type="match status" value="1"/>
</dbReference>
<dbReference type="PANTHER" id="PTHR43097:SF5">
    <property type="entry name" value="GLUTAMATE--TRNA LIGASE"/>
    <property type="match status" value="1"/>
</dbReference>
<keyword evidence="6 9" id="KW-0648">Protein biosynthesis</keyword>
<feature type="compositionally biased region" description="Polar residues" evidence="11">
    <location>
        <begin position="55"/>
        <end position="79"/>
    </location>
</feature>
<dbReference type="EMBL" id="CAJPUY010000013">
    <property type="protein sequence ID" value="CAG2148286.1"/>
    <property type="molecule type" value="Genomic_DNA"/>
</dbReference>
<dbReference type="InterPro" id="IPR020059">
    <property type="entry name" value="Glu/Gln-tRNA-synth_Ib_codon-bd"/>
</dbReference>
<keyword evidence="5 9" id="KW-0067">ATP-binding</keyword>
<dbReference type="Gene3D" id="3.40.50.620">
    <property type="entry name" value="HUPs"/>
    <property type="match status" value="1"/>
</dbReference>
<keyword evidence="7 9" id="KW-0030">Aminoacyl-tRNA synthetase</keyword>
<keyword evidence="16" id="KW-1185">Reference proteome</keyword>
<evidence type="ECO:0000313" key="15">
    <source>
        <dbReference type="EMBL" id="CAG2148286.1"/>
    </source>
</evidence>
<dbReference type="SUPFAM" id="SSF50715">
    <property type="entry name" value="Ribosomal protein L25-like"/>
    <property type="match status" value="1"/>
</dbReference>
<evidence type="ECO:0000259" key="14">
    <source>
        <dbReference type="Pfam" id="PF20974"/>
    </source>
</evidence>
<dbReference type="FunFam" id="3.90.800.10:FF:000001">
    <property type="entry name" value="Glutamine--tRNA ligase"/>
    <property type="match status" value="1"/>
</dbReference>
<dbReference type="CDD" id="cd00807">
    <property type="entry name" value="GlnRS_core"/>
    <property type="match status" value="1"/>
</dbReference>
<feature type="binding site" evidence="9">
    <location>
        <position position="321"/>
    </location>
    <ligand>
        <name>ATP</name>
        <dbReference type="ChEBI" id="CHEBI:30616"/>
    </ligand>
</feature>
<evidence type="ECO:0000256" key="10">
    <source>
        <dbReference type="RuleBase" id="RU363037"/>
    </source>
</evidence>
<keyword evidence="3 9" id="KW-0436">Ligase</keyword>
<dbReference type="PANTHER" id="PTHR43097">
    <property type="entry name" value="GLUTAMINE-TRNA LIGASE"/>
    <property type="match status" value="1"/>
</dbReference>
<dbReference type="InterPro" id="IPR020058">
    <property type="entry name" value="Glu/Gln-tRNA-synth_Ib_cat-dom"/>
</dbReference>
<dbReference type="GO" id="GO:0004819">
    <property type="term" value="F:glutamine-tRNA ligase activity"/>
    <property type="evidence" value="ECO:0007669"/>
    <property type="project" value="UniProtKB-UniRule"/>
</dbReference>
<dbReference type="GO" id="GO:0006425">
    <property type="term" value="P:glutaminyl-tRNA aminoacylation"/>
    <property type="evidence" value="ECO:0007669"/>
    <property type="project" value="UniProtKB-UniRule"/>
</dbReference>
<proteinExistence type="inferred from homology"/>
<dbReference type="Pfam" id="PF20974">
    <property type="entry name" value="tRNA-synt_1c_C2"/>
    <property type="match status" value="1"/>
</dbReference>
<comment type="subcellular location">
    <subcellularLocation>
        <location evidence="9">Cytoplasm</location>
    </subcellularLocation>
</comment>
<dbReference type="AlphaFoldDB" id="A0A916IXC7"/>
<keyword evidence="4 9" id="KW-0547">Nucleotide-binding</keyword>
<dbReference type="NCBIfam" id="NF011291">
    <property type="entry name" value="PRK14703.1"/>
    <property type="match status" value="1"/>
</dbReference>
<evidence type="ECO:0000256" key="7">
    <source>
        <dbReference type="ARBA" id="ARBA00023146"/>
    </source>
</evidence>
<dbReference type="InterPro" id="IPR011035">
    <property type="entry name" value="Ribosomal_bL25/Gln-tRNA_synth"/>
</dbReference>
<evidence type="ECO:0000256" key="11">
    <source>
        <dbReference type="SAM" id="MobiDB-lite"/>
    </source>
</evidence>
<evidence type="ECO:0000259" key="13">
    <source>
        <dbReference type="Pfam" id="PF03950"/>
    </source>
</evidence>
<reference evidence="15" key="1">
    <citation type="submission" date="2021-03" db="EMBL/GenBank/DDBJ databases">
        <authorList>
            <person name="Peeters C."/>
        </authorList>
    </citation>
    <scope>NUCLEOTIDE SEQUENCE</scope>
    <source>
        <strain evidence="15">LMG 31506</strain>
    </source>
</reference>
<comment type="similarity">
    <text evidence="1 9 10">Belongs to the class-I aminoacyl-tRNA synthetase family.</text>
</comment>
<dbReference type="GO" id="GO:0005829">
    <property type="term" value="C:cytosol"/>
    <property type="evidence" value="ECO:0007669"/>
    <property type="project" value="TreeGrafter"/>
</dbReference>
<sequence length="649" mass="73535">MLPPDVTFGCLGVPAGQPRTQKRAQIRHARAEWRRWHGKITKLAIRHATLKTKRSIQPPNGATMSHDNKPTDSTPASPAASNFLRSIIDQDLAAGTYAGRQDSQGEPLPTVITRFPPEPNGYLHIGHAKSICLNFGLARDYGGRCHLRFDDTNPVKEDTEYVDSIIDAVHWLGFSWDNKTPGGQPHLHYASDYFDQLYAFAEKLIERGAAYIDSQSAEQMAANRGNFSEPGKPSPFRDRSVEENLQLFRDMRDGKYKDGEHVLRAKIDMAAPNIVMRDPVLYRIRHAHHHRTGDKWCIYPMYDFTHCISDAIENISHSLCTLEFENNRPLYDWVLEHLRDCGVFRDPLPHQYEFARLNLTYAITSKRKLKQLVDEQRVDGWDDPRMPTIVGIRRRGYTPESIQLFCDRVGVAKADSWIDMSTLEGSVRDDLDGLAARGVAVLDPLKLILDNYPEGQTEECSAPVHPKKPELGKRVFPISRELWIEREDFNENPPKGYFRLFPGNKVRLKYGYVIECTGVDKDADGNVVAVHANYLPDTKSGTPGADSVKVKGVIHWVSAAAAYECEVRLYDRLFNDPNPDAGGKNFLEALNPHSKKVVTAYLEPSLRDAKSEDRFQFERHGYFVADRIDSQPGKPVFNRIVGLKDSWGK</sequence>
<dbReference type="FunFam" id="3.40.50.620:FF:000037">
    <property type="entry name" value="Glutamine--tRNA ligase cytoplasmic"/>
    <property type="match status" value="1"/>
</dbReference>
<dbReference type="GO" id="GO:0006424">
    <property type="term" value="P:glutamyl-tRNA aminoacylation"/>
    <property type="evidence" value="ECO:0007669"/>
    <property type="project" value="UniProtKB-UniRule"/>
</dbReference>
<dbReference type="Pfam" id="PF00749">
    <property type="entry name" value="tRNA-synt_1c"/>
    <property type="match status" value="1"/>
</dbReference>
<protein>
    <recommendedName>
        <fullName evidence="9">Glutamine--tRNA ligase</fullName>
        <ecNumber evidence="9">6.1.1.18</ecNumber>
    </recommendedName>
    <alternativeName>
        <fullName evidence="9">Glutaminyl-tRNA synthetase</fullName>
        <shortName evidence="9">GlnRS</shortName>
    </alternativeName>
</protein>
<evidence type="ECO:0000256" key="4">
    <source>
        <dbReference type="ARBA" id="ARBA00022741"/>
    </source>
</evidence>
<dbReference type="InterPro" id="IPR049437">
    <property type="entry name" value="tRNA-synt_1c_C2"/>
</dbReference>
<dbReference type="PROSITE" id="PS00178">
    <property type="entry name" value="AA_TRNA_LIGASE_I"/>
    <property type="match status" value="1"/>
</dbReference>
<dbReference type="GO" id="GO:0005524">
    <property type="term" value="F:ATP binding"/>
    <property type="evidence" value="ECO:0007669"/>
    <property type="project" value="UniProtKB-UniRule"/>
</dbReference>
<feature type="region of interest" description="Disordered" evidence="11">
    <location>
        <begin position="50"/>
        <end position="79"/>
    </location>
</feature>
<dbReference type="Pfam" id="PF03950">
    <property type="entry name" value="tRNA-synt_1c_C"/>
    <property type="match status" value="1"/>
</dbReference>
<dbReference type="PRINTS" id="PR00987">
    <property type="entry name" value="TRNASYNTHGLU"/>
</dbReference>
<organism evidence="15 16">
    <name type="scientific">Cupriavidus yeoncheonensis</name>
    <dbReference type="NCBI Taxonomy" id="1462994"/>
    <lineage>
        <taxon>Bacteria</taxon>
        <taxon>Pseudomonadati</taxon>
        <taxon>Pseudomonadota</taxon>
        <taxon>Betaproteobacteria</taxon>
        <taxon>Burkholderiales</taxon>
        <taxon>Burkholderiaceae</taxon>
        <taxon>Cupriavidus</taxon>
    </lineage>
</organism>
<feature type="domain" description="Glutamyl/glutaminyl-tRNA synthetase class Ib anti-codon binding" evidence="13">
    <location>
        <begin position="435"/>
        <end position="534"/>
    </location>
</feature>
<dbReference type="InterPro" id="IPR022861">
    <property type="entry name" value="Gln_tRNA_ligase_bac"/>
</dbReference>
<dbReference type="Gene3D" id="3.90.800.10">
    <property type="entry name" value="Glutamyl-tRNA Synthetase, Domain 3"/>
    <property type="match status" value="1"/>
</dbReference>
<dbReference type="SUPFAM" id="SSF52374">
    <property type="entry name" value="Nucleotidylyl transferase"/>
    <property type="match status" value="1"/>
</dbReference>
<evidence type="ECO:0000256" key="6">
    <source>
        <dbReference type="ARBA" id="ARBA00022917"/>
    </source>
</evidence>
<keyword evidence="2 9" id="KW-0963">Cytoplasm</keyword>
<evidence type="ECO:0000259" key="12">
    <source>
        <dbReference type="Pfam" id="PF00749"/>
    </source>
</evidence>
<feature type="binding site" evidence="9">
    <location>
        <begin position="124"/>
        <end position="130"/>
    </location>
    <ligand>
        <name>ATP</name>
        <dbReference type="ChEBI" id="CHEBI:30616"/>
    </ligand>
</feature>
<accession>A0A916IXC7</accession>
<feature type="domain" description="Glutamyl/glutaminyl-tRNA synthetase class Ib catalytic" evidence="12">
    <location>
        <begin position="111"/>
        <end position="425"/>
    </location>
</feature>
<dbReference type="InterPro" id="IPR014729">
    <property type="entry name" value="Rossmann-like_a/b/a_fold"/>
</dbReference>
<feature type="binding site" evidence="9">
    <location>
        <begin position="118"/>
        <end position="120"/>
    </location>
    <ligand>
        <name>ATP</name>
        <dbReference type="ChEBI" id="CHEBI:30616"/>
    </ligand>
</feature>
<comment type="caution">
    <text evidence="9">Lacks conserved residue(s) required for the propagation of feature annotation.</text>
</comment>
<feature type="binding site" evidence="9">
    <location>
        <position position="302"/>
    </location>
    <ligand>
        <name>L-glutamine</name>
        <dbReference type="ChEBI" id="CHEBI:58359"/>
    </ligand>
</feature>
<comment type="caution">
    <text evidence="15">The sequence shown here is derived from an EMBL/GenBank/DDBJ whole genome shotgun (WGS) entry which is preliminary data.</text>
</comment>
<comment type="catalytic activity">
    <reaction evidence="8 9">
        <text>tRNA(Gln) + L-glutamine + ATP = L-glutaminyl-tRNA(Gln) + AMP + diphosphate</text>
        <dbReference type="Rhea" id="RHEA:20121"/>
        <dbReference type="Rhea" id="RHEA-COMP:9662"/>
        <dbReference type="Rhea" id="RHEA-COMP:9681"/>
        <dbReference type="ChEBI" id="CHEBI:30616"/>
        <dbReference type="ChEBI" id="CHEBI:33019"/>
        <dbReference type="ChEBI" id="CHEBI:58359"/>
        <dbReference type="ChEBI" id="CHEBI:78442"/>
        <dbReference type="ChEBI" id="CHEBI:78521"/>
        <dbReference type="ChEBI" id="CHEBI:456215"/>
        <dbReference type="EC" id="6.1.1.18"/>
    </reaction>
</comment>
<evidence type="ECO:0000256" key="1">
    <source>
        <dbReference type="ARBA" id="ARBA00005594"/>
    </source>
</evidence>
<feature type="short sequence motif" description="'HIGH' region" evidence="9">
    <location>
        <begin position="117"/>
        <end position="127"/>
    </location>
</feature>
<dbReference type="InterPro" id="IPR004514">
    <property type="entry name" value="Gln-tRNA-synth"/>
</dbReference>
<dbReference type="FunFam" id="1.10.1160.10:FF:000001">
    <property type="entry name" value="Glutamine--tRNA ligase"/>
    <property type="match status" value="1"/>
</dbReference>
<dbReference type="EC" id="6.1.1.18" evidence="9"/>
<dbReference type="Gene3D" id="1.10.1160.10">
    <property type="entry name" value="Glutamyl-trna Synthetase, Domain 2"/>
    <property type="match status" value="1"/>
</dbReference>